<dbReference type="Proteomes" id="UP000243052">
    <property type="component" value="Chromosome viii"/>
</dbReference>
<feature type="compositionally biased region" description="Polar residues" evidence="1">
    <location>
        <begin position="164"/>
        <end position="193"/>
    </location>
</feature>
<dbReference type="GeneID" id="28726237"/>
<protein>
    <submittedName>
        <fullName evidence="2">HHR103Cp</fullName>
    </submittedName>
</protein>
<proteinExistence type="predicted"/>
<reference evidence="2 3" key="1">
    <citation type="submission" date="2016-01" db="EMBL/GenBank/DDBJ databases">
        <title>Genome sequence of the yeast Holleya sinecauda.</title>
        <authorList>
            <person name="Dietrich F.S."/>
        </authorList>
    </citation>
    <scope>NUCLEOTIDE SEQUENCE [LARGE SCALE GENOMIC DNA]</scope>
    <source>
        <strain evidence="2 3">ATCC 58844</strain>
    </source>
</reference>
<evidence type="ECO:0000313" key="3">
    <source>
        <dbReference type="Proteomes" id="UP000243052"/>
    </source>
</evidence>
<keyword evidence="3" id="KW-1185">Reference proteome</keyword>
<dbReference type="AlphaFoldDB" id="A0A0X8HWQ1"/>
<dbReference type="RefSeq" id="XP_017989868.1">
    <property type="nucleotide sequence ID" value="XM_018134379.1"/>
</dbReference>
<organism evidence="2 3">
    <name type="scientific">Eremothecium sinecaudum</name>
    <dbReference type="NCBI Taxonomy" id="45286"/>
    <lineage>
        <taxon>Eukaryota</taxon>
        <taxon>Fungi</taxon>
        <taxon>Dikarya</taxon>
        <taxon>Ascomycota</taxon>
        <taxon>Saccharomycotina</taxon>
        <taxon>Saccharomycetes</taxon>
        <taxon>Saccharomycetales</taxon>
        <taxon>Saccharomycetaceae</taxon>
        <taxon>Eremothecium</taxon>
    </lineage>
</organism>
<sequence length="218" mass="23716">MTESIASPSSSRDVSSAYSLYEVSISDGATDNISTRAIYESNFTEDDSVVPSLSRPLSRSSVTSGLSMIATKDGIEGRKVPRYGIPPYSLNLLNTMNAPGYWKKKHCDDLTKDSLTGPSMTLREKMRLLNSEKNNKYTRESCSEFVDSYVTSTERGRDNGIGKSASTCGSRSQSIGQPGVSEMSNSSTLGDDTSYLQDIESISSMISGRSQEEWSSSQ</sequence>
<accession>A0A0X8HWQ1</accession>
<name>A0A0X8HWQ1_9SACH</name>
<evidence type="ECO:0000313" key="2">
    <source>
        <dbReference type="EMBL" id="AMD22872.1"/>
    </source>
</evidence>
<dbReference type="OrthoDB" id="3981113at2759"/>
<evidence type="ECO:0000256" key="1">
    <source>
        <dbReference type="SAM" id="MobiDB-lite"/>
    </source>
</evidence>
<feature type="region of interest" description="Disordered" evidence="1">
    <location>
        <begin position="153"/>
        <end position="193"/>
    </location>
</feature>
<dbReference type="EMBL" id="CP014248">
    <property type="protein sequence ID" value="AMD22872.1"/>
    <property type="molecule type" value="Genomic_DNA"/>
</dbReference>
<gene>
    <name evidence="2" type="ORF">AW171_hschr84931</name>
</gene>